<reference evidence="1" key="1">
    <citation type="submission" date="2020-10" db="EMBL/GenBank/DDBJ databases">
        <authorList>
            <person name="Gilroy R."/>
        </authorList>
    </citation>
    <scope>NUCLEOTIDE SEQUENCE</scope>
    <source>
        <strain evidence="1">ChiHecec2B26-709</strain>
    </source>
</reference>
<dbReference type="Proteomes" id="UP000886881">
    <property type="component" value="Unassembled WGS sequence"/>
</dbReference>
<dbReference type="PANTHER" id="PTHR41317:SF1">
    <property type="entry name" value="PD-(D_E)XK NUCLEASE FAMILY TRANSPOSASE"/>
    <property type="match status" value="1"/>
</dbReference>
<dbReference type="AlphaFoldDB" id="A0A9D1GNI1"/>
<dbReference type="EMBL" id="DVLC01000005">
    <property type="protein sequence ID" value="HIT46307.1"/>
    <property type="molecule type" value="Genomic_DNA"/>
</dbReference>
<feature type="non-terminal residue" evidence="1">
    <location>
        <position position="1"/>
    </location>
</feature>
<protein>
    <submittedName>
        <fullName evidence="1">PD-(D/E)XK nuclease family transposase</fullName>
    </submittedName>
</protein>
<gene>
    <name evidence="1" type="ORF">IAC35_00435</name>
</gene>
<name>A0A9D1GNI1_9BACT</name>
<reference evidence="1" key="2">
    <citation type="journal article" date="2021" name="PeerJ">
        <title>Extensive microbial diversity within the chicken gut microbiome revealed by metagenomics and culture.</title>
        <authorList>
            <person name="Gilroy R."/>
            <person name="Ravi A."/>
            <person name="Getino M."/>
            <person name="Pursley I."/>
            <person name="Horton D.L."/>
            <person name="Alikhan N.F."/>
            <person name="Baker D."/>
            <person name="Gharbi K."/>
            <person name="Hall N."/>
            <person name="Watson M."/>
            <person name="Adriaenssens E.M."/>
            <person name="Foster-Nyarko E."/>
            <person name="Jarju S."/>
            <person name="Secka A."/>
            <person name="Antonio M."/>
            <person name="Oren A."/>
            <person name="Chaudhuri R.R."/>
            <person name="La Ragione R."/>
            <person name="Hildebrand F."/>
            <person name="Pallen M.J."/>
        </authorList>
    </citation>
    <scope>NUCLEOTIDE SEQUENCE</scope>
    <source>
        <strain evidence="1">ChiHecec2B26-709</strain>
    </source>
</reference>
<evidence type="ECO:0000313" key="2">
    <source>
        <dbReference type="Proteomes" id="UP000886881"/>
    </source>
</evidence>
<proteinExistence type="predicted"/>
<dbReference type="Pfam" id="PF12784">
    <property type="entry name" value="PDDEXK_2"/>
    <property type="match status" value="1"/>
</dbReference>
<accession>A0A9D1GNI1</accession>
<sequence>GESPIIDKWMYALKNLSRLEERPAALRERVFARLFEAAKIAAYTKEERNQYENDMMTENDYRNTIDYARDEGRAEGHAAGLAEGKAEIARRMLSAGLPVNQVTEFTGLSGEQLEKLK</sequence>
<evidence type="ECO:0000313" key="1">
    <source>
        <dbReference type="EMBL" id="HIT46307.1"/>
    </source>
</evidence>
<organism evidence="1 2">
    <name type="scientific">Candidatus Cryptobacteroides merdipullorum</name>
    <dbReference type="NCBI Taxonomy" id="2840771"/>
    <lineage>
        <taxon>Bacteria</taxon>
        <taxon>Pseudomonadati</taxon>
        <taxon>Bacteroidota</taxon>
        <taxon>Bacteroidia</taxon>
        <taxon>Bacteroidales</taxon>
        <taxon>Candidatus Cryptobacteroides</taxon>
    </lineage>
</organism>
<dbReference type="PANTHER" id="PTHR41317">
    <property type="entry name" value="PD-(D_E)XK NUCLEASE FAMILY TRANSPOSASE"/>
    <property type="match status" value="1"/>
</dbReference>
<comment type="caution">
    <text evidence="1">The sequence shown here is derived from an EMBL/GenBank/DDBJ whole genome shotgun (WGS) entry which is preliminary data.</text>
</comment>